<proteinExistence type="predicted"/>
<comment type="caution">
    <text evidence="1">The sequence shown here is derived from an EMBL/GenBank/DDBJ whole genome shotgun (WGS) entry which is preliminary data.</text>
</comment>
<evidence type="ECO:0000313" key="2">
    <source>
        <dbReference type="Proteomes" id="UP000789739"/>
    </source>
</evidence>
<keyword evidence="2" id="KW-1185">Reference proteome</keyword>
<organism evidence="1 2">
    <name type="scientific">Paraglomus brasilianum</name>
    <dbReference type="NCBI Taxonomy" id="144538"/>
    <lineage>
        <taxon>Eukaryota</taxon>
        <taxon>Fungi</taxon>
        <taxon>Fungi incertae sedis</taxon>
        <taxon>Mucoromycota</taxon>
        <taxon>Glomeromycotina</taxon>
        <taxon>Glomeromycetes</taxon>
        <taxon>Paraglomerales</taxon>
        <taxon>Paraglomeraceae</taxon>
        <taxon>Paraglomus</taxon>
    </lineage>
</organism>
<evidence type="ECO:0000313" key="1">
    <source>
        <dbReference type="EMBL" id="CAG8591657.1"/>
    </source>
</evidence>
<gene>
    <name evidence="1" type="ORF">PBRASI_LOCUS7156</name>
</gene>
<accession>A0A9N9C5N9</accession>
<dbReference type="EMBL" id="CAJVPI010001053">
    <property type="protein sequence ID" value="CAG8591657.1"/>
    <property type="molecule type" value="Genomic_DNA"/>
</dbReference>
<reference evidence="1" key="1">
    <citation type="submission" date="2021-06" db="EMBL/GenBank/DDBJ databases">
        <authorList>
            <person name="Kallberg Y."/>
            <person name="Tangrot J."/>
            <person name="Rosling A."/>
        </authorList>
    </citation>
    <scope>NUCLEOTIDE SEQUENCE</scope>
    <source>
        <strain evidence="1">BR232B</strain>
    </source>
</reference>
<dbReference type="Proteomes" id="UP000789739">
    <property type="component" value="Unassembled WGS sequence"/>
</dbReference>
<dbReference type="AlphaFoldDB" id="A0A9N9C5N9"/>
<name>A0A9N9C5N9_9GLOM</name>
<sequence>MLKMVRTNSNIPYLIRLAKKRKIKCWVRLEGKRETVEQNIHDLKKTAIQNFSALKGLDPPEDLKVFAHEYFTKPLKPDTFLSSPGTTAASSLVILHYF</sequence>
<protein>
    <submittedName>
        <fullName evidence="1">5746_t:CDS:1</fullName>
    </submittedName>
</protein>